<evidence type="ECO:0000256" key="1">
    <source>
        <dbReference type="SAM" id="MobiDB-lite"/>
    </source>
</evidence>
<name>A0A1Y5NWY2_9MICO</name>
<feature type="region of interest" description="Disordered" evidence="1">
    <location>
        <begin position="82"/>
        <end position="106"/>
    </location>
</feature>
<gene>
    <name evidence="2" type="ORF">MIPYR_10740</name>
</gene>
<accession>A0A1Y5NWY2</accession>
<feature type="compositionally biased region" description="Basic residues" evidence="1">
    <location>
        <begin position="13"/>
        <end position="23"/>
    </location>
</feature>
<feature type="compositionally biased region" description="Basic and acidic residues" evidence="1">
    <location>
        <begin position="82"/>
        <end position="97"/>
    </location>
</feature>
<sequence>MRSSGEAGPRTRSWIRRPRRRSATRCPPIRSVSRTARAERSAGLNAGVSEQPAARNHIRHEKPREYRFLMLDLISRAWEVGPRPERCGGGPGKDETPLIRQGSSGA</sequence>
<protein>
    <submittedName>
        <fullName evidence="2">Uncharacterized protein</fullName>
    </submittedName>
</protein>
<dbReference type="AlphaFoldDB" id="A0A1Y5NWY2"/>
<feature type="region of interest" description="Disordered" evidence="1">
    <location>
        <begin position="1"/>
        <end position="59"/>
    </location>
</feature>
<dbReference type="EMBL" id="FLQR01000001">
    <property type="protein sequence ID" value="SBS70942.1"/>
    <property type="molecule type" value="Genomic_DNA"/>
</dbReference>
<evidence type="ECO:0000313" key="2">
    <source>
        <dbReference type="EMBL" id="SBS70942.1"/>
    </source>
</evidence>
<proteinExistence type="predicted"/>
<organism evidence="2">
    <name type="scientific">uncultured Microbacterium sp</name>
    <dbReference type="NCBI Taxonomy" id="191216"/>
    <lineage>
        <taxon>Bacteria</taxon>
        <taxon>Bacillati</taxon>
        <taxon>Actinomycetota</taxon>
        <taxon>Actinomycetes</taxon>
        <taxon>Micrococcales</taxon>
        <taxon>Microbacteriaceae</taxon>
        <taxon>Microbacterium</taxon>
        <taxon>environmental samples</taxon>
    </lineage>
</organism>
<reference evidence="2" key="1">
    <citation type="submission" date="2016-03" db="EMBL/GenBank/DDBJ databases">
        <authorList>
            <person name="Ploux O."/>
        </authorList>
    </citation>
    <scope>NUCLEOTIDE SEQUENCE</scope>
    <source>
        <strain evidence="2">UC1</strain>
    </source>
</reference>